<evidence type="ECO:0000256" key="1">
    <source>
        <dbReference type="SAM" id="MobiDB-lite"/>
    </source>
</evidence>
<feature type="compositionally biased region" description="Basic residues" evidence="1">
    <location>
        <begin position="478"/>
        <end position="487"/>
    </location>
</feature>
<organism evidence="3 4">
    <name type="scientific">Apiospora marii</name>
    <dbReference type="NCBI Taxonomy" id="335849"/>
    <lineage>
        <taxon>Eukaryota</taxon>
        <taxon>Fungi</taxon>
        <taxon>Dikarya</taxon>
        <taxon>Ascomycota</taxon>
        <taxon>Pezizomycotina</taxon>
        <taxon>Sordariomycetes</taxon>
        <taxon>Xylariomycetidae</taxon>
        <taxon>Amphisphaeriales</taxon>
        <taxon>Apiosporaceae</taxon>
        <taxon>Apiospora</taxon>
    </lineage>
</organism>
<feature type="domain" description="DUF7708" evidence="2">
    <location>
        <begin position="115"/>
        <end position="191"/>
    </location>
</feature>
<evidence type="ECO:0000259" key="2">
    <source>
        <dbReference type="Pfam" id="PF24809"/>
    </source>
</evidence>
<proteinExistence type="predicted"/>
<comment type="caution">
    <text evidence="3">The sequence shown here is derived from an EMBL/GenBank/DDBJ whole genome shotgun (WGS) entry which is preliminary data.</text>
</comment>
<accession>A0ABR1RFS6</accession>
<keyword evidence="4" id="KW-1185">Reference proteome</keyword>
<evidence type="ECO:0000313" key="4">
    <source>
        <dbReference type="Proteomes" id="UP001396898"/>
    </source>
</evidence>
<evidence type="ECO:0000313" key="3">
    <source>
        <dbReference type="EMBL" id="KAK8009345.1"/>
    </source>
</evidence>
<protein>
    <recommendedName>
        <fullName evidence="2">DUF7708 domain-containing protein</fullName>
    </recommendedName>
</protein>
<reference evidence="3 4" key="1">
    <citation type="submission" date="2023-01" db="EMBL/GenBank/DDBJ databases">
        <title>Analysis of 21 Apiospora genomes using comparative genomics revels a genus with tremendous synthesis potential of carbohydrate active enzymes and secondary metabolites.</title>
        <authorList>
            <person name="Sorensen T."/>
        </authorList>
    </citation>
    <scope>NUCLEOTIDE SEQUENCE [LARGE SCALE GENOMIC DNA]</scope>
    <source>
        <strain evidence="3 4">CBS 20057</strain>
    </source>
</reference>
<dbReference type="Proteomes" id="UP001396898">
    <property type="component" value="Unassembled WGS sequence"/>
</dbReference>
<gene>
    <name evidence="3" type="ORF">PG991_011896</name>
</gene>
<feature type="region of interest" description="Disordered" evidence="1">
    <location>
        <begin position="474"/>
        <end position="506"/>
    </location>
</feature>
<feature type="domain" description="DUF7708" evidence="2">
    <location>
        <begin position="64"/>
        <end position="104"/>
    </location>
</feature>
<dbReference type="EMBL" id="JAQQWI010000016">
    <property type="protein sequence ID" value="KAK8009345.1"/>
    <property type="molecule type" value="Genomic_DNA"/>
</dbReference>
<sequence length="506" mass="57663">MRKHRILNEAFRDAKLKFKKELTHDHRKIDLVESKKCCQEVHDMAMAAMNQYSSSHSQSKVKLWLYSFAQKVTYYGGVLDVFVQHHPEYVALAWGAMKVLFTVSWPSYLLVSVLIELRVQSVVNHEKTISKLAKGLSLIADRLPRVELLAMLYPTAKMQDAIADLNAHILRFLVRAYDWYKERPWSTSCTASQGLRNSGDVDAKLEKIFQAQASIATSVSLQSSSMASTNYKLTDLQFSQIMRSISNTGILTPDKVLHYLQFQASRPRVIQASGPTLSRRFIHSPRLRKWDTCDTSAITLIRANFRCRQAIRSFCWDLVQQLRASKIWILFAIKIPLQETDTALVTCTDVLKYLIRQALQITQSLQTESSMSLTCTRFHSDLGEEELFQVLEAVLSDIPGSIYIFVDLELPSRDMTVPDGFSWLRAFLGFFDRLGKRKPTQHVKVMLLSYSSDLPFSLSDQEMADFVLRAKSDGRTAQQRRARKRAGNTKQGGRFKILGQSNSTAP</sequence>
<name>A0ABR1RFS6_9PEZI</name>
<dbReference type="InterPro" id="IPR056125">
    <property type="entry name" value="DUF7708"/>
</dbReference>
<dbReference type="Pfam" id="PF24809">
    <property type="entry name" value="DUF7708"/>
    <property type="match status" value="2"/>
</dbReference>